<feature type="transmembrane region" description="Helical" evidence="7">
    <location>
        <begin position="12"/>
        <end position="33"/>
    </location>
</feature>
<evidence type="ECO:0000256" key="4">
    <source>
        <dbReference type="ARBA" id="ARBA00022692"/>
    </source>
</evidence>
<dbReference type="PROSITE" id="PS50928">
    <property type="entry name" value="ABC_TM1"/>
    <property type="match status" value="1"/>
</dbReference>
<dbReference type="EMBL" id="JAUSUE010000019">
    <property type="protein sequence ID" value="MDQ0204665.1"/>
    <property type="molecule type" value="Genomic_DNA"/>
</dbReference>
<protein>
    <submittedName>
        <fullName evidence="9">Peptide/nickel transport system permease protein</fullName>
    </submittedName>
</protein>
<accession>A0ABT9Y9Z8</accession>
<organism evidence="9 10">
    <name type="scientific">Pectinatus haikarae</name>
    <dbReference type="NCBI Taxonomy" id="349096"/>
    <lineage>
        <taxon>Bacteria</taxon>
        <taxon>Bacillati</taxon>
        <taxon>Bacillota</taxon>
        <taxon>Negativicutes</taxon>
        <taxon>Selenomonadales</taxon>
        <taxon>Selenomonadaceae</taxon>
        <taxon>Pectinatus</taxon>
    </lineage>
</organism>
<dbReference type="Pfam" id="PF00528">
    <property type="entry name" value="BPD_transp_1"/>
    <property type="match status" value="1"/>
</dbReference>
<dbReference type="Gene3D" id="1.10.3720.10">
    <property type="entry name" value="MetI-like"/>
    <property type="match status" value="1"/>
</dbReference>
<dbReference type="CDD" id="cd06261">
    <property type="entry name" value="TM_PBP2"/>
    <property type="match status" value="1"/>
</dbReference>
<dbReference type="PANTHER" id="PTHR43386">
    <property type="entry name" value="OLIGOPEPTIDE TRANSPORT SYSTEM PERMEASE PROTEIN APPC"/>
    <property type="match status" value="1"/>
</dbReference>
<dbReference type="InterPro" id="IPR035906">
    <property type="entry name" value="MetI-like_sf"/>
</dbReference>
<feature type="domain" description="ABC transmembrane type-1" evidence="8">
    <location>
        <begin position="72"/>
        <end position="261"/>
    </location>
</feature>
<feature type="transmembrane region" description="Helical" evidence="7">
    <location>
        <begin position="204"/>
        <end position="222"/>
    </location>
</feature>
<evidence type="ECO:0000256" key="3">
    <source>
        <dbReference type="ARBA" id="ARBA00022475"/>
    </source>
</evidence>
<gene>
    <name evidence="9" type="ORF">J2S01_002397</name>
</gene>
<keyword evidence="4 7" id="KW-0812">Transmembrane</keyword>
<evidence type="ECO:0000256" key="5">
    <source>
        <dbReference type="ARBA" id="ARBA00022989"/>
    </source>
</evidence>
<feature type="transmembrane region" description="Helical" evidence="7">
    <location>
        <begin position="107"/>
        <end position="131"/>
    </location>
</feature>
<dbReference type="SUPFAM" id="SSF161098">
    <property type="entry name" value="MetI-like"/>
    <property type="match status" value="1"/>
</dbReference>
<keyword evidence="5 7" id="KW-1133">Transmembrane helix</keyword>
<evidence type="ECO:0000256" key="6">
    <source>
        <dbReference type="ARBA" id="ARBA00023136"/>
    </source>
</evidence>
<dbReference type="Proteomes" id="UP001239167">
    <property type="component" value="Unassembled WGS sequence"/>
</dbReference>
<evidence type="ECO:0000256" key="2">
    <source>
        <dbReference type="ARBA" id="ARBA00022448"/>
    </source>
</evidence>
<evidence type="ECO:0000259" key="8">
    <source>
        <dbReference type="PROSITE" id="PS50928"/>
    </source>
</evidence>
<feature type="transmembrane region" description="Helical" evidence="7">
    <location>
        <begin position="74"/>
        <end position="100"/>
    </location>
</feature>
<evidence type="ECO:0000256" key="7">
    <source>
        <dbReference type="RuleBase" id="RU363032"/>
    </source>
</evidence>
<sequence length="277" mass="30305">MINKTVFKTIKFKLAVLILTTIIIAGIAAPLLVPFNPFQPDILHRLQFPGATHLFGTDSLGRDLFSRILFGSRYTILLALLSSLAAVLLGTAIGCLAGYYGKWPDTIIMLLSNIFQGIPGICFMVAIAGFFGPGLPSLLTALIITSWVDFSRIIRTETLKLKGEPFIEGLICIGCSNRRIIINHIVPNMFSSLLILGTMRMSRSILSISALSFLGLGVQPPAPDWSVMVSDALVYYRSYPHLLLIPGGCILALIYSLNAVGESLREAFDVRFNEVTR</sequence>
<keyword evidence="2 7" id="KW-0813">Transport</keyword>
<keyword evidence="3" id="KW-1003">Cell membrane</keyword>
<comment type="caution">
    <text evidence="9">The sequence shown here is derived from an EMBL/GenBank/DDBJ whole genome shotgun (WGS) entry which is preliminary data.</text>
</comment>
<reference evidence="9 10" key="1">
    <citation type="submission" date="2023-07" db="EMBL/GenBank/DDBJ databases">
        <title>Genomic Encyclopedia of Type Strains, Phase IV (KMG-IV): sequencing the most valuable type-strain genomes for metagenomic binning, comparative biology and taxonomic classification.</title>
        <authorList>
            <person name="Goeker M."/>
        </authorList>
    </citation>
    <scope>NUCLEOTIDE SEQUENCE [LARGE SCALE GENOMIC DNA]</scope>
    <source>
        <strain evidence="9 10">DSM 16980</strain>
    </source>
</reference>
<proteinExistence type="inferred from homology"/>
<dbReference type="InterPro" id="IPR050366">
    <property type="entry name" value="BP-dependent_transpt_permease"/>
</dbReference>
<evidence type="ECO:0000313" key="10">
    <source>
        <dbReference type="Proteomes" id="UP001239167"/>
    </source>
</evidence>
<dbReference type="RefSeq" id="WP_196605188.1">
    <property type="nucleotide sequence ID" value="NZ_CP116940.1"/>
</dbReference>
<evidence type="ECO:0000313" key="9">
    <source>
        <dbReference type="EMBL" id="MDQ0204665.1"/>
    </source>
</evidence>
<dbReference type="PANTHER" id="PTHR43386:SF1">
    <property type="entry name" value="D,D-DIPEPTIDE TRANSPORT SYSTEM PERMEASE PROTEIN DDPC-RELATED"/>
    <property type="match status" value="1"/>
</dbReference>
<feature type="transmembrane region" description="Helical" evidence="7">
    <location>
        <begin position="242"/>
        <end position="261"/>
    </location>
</feature>
<keyword evidence="10" id="KW-1185">Reference proteome</keyword>
<dbReference type="InterPro" id="IPR000515">
    <property type="entry name" value="MetI-like"/>
</dbReference>
<comment type="similarity">
    <text evidence="7">Belongs to the binding-protein-dependent transport system permease family.</text>
</comment>
<keyword evidence="6 7" id="KW-0472">Membrane</keyword>
<evidence type="ECO:0000256" key="1">
    <source>
        <dbReference type="ARBA" id="ARBA00004651"/>
    </source>
</evidence>
<comment type="subcellular location">
    <subcellularLocation>
        <location evidence="1 7">Cell membrane</location>
        <topology evidence="1 7">Multi-pass membrane protein</topology>
    </subcellularLocation>
</comment>
<name>A0ABT9Y9Z8_9FIRM</name>